<feature type="domain" description="Metalloenzyme" evidence="10">
    <location>
        <begin position="104"/>
        <end position="603"/>
    </location>
</feature>
<dbReference type="UniPathway" id="UPA00109">
    <property type="reaction ID" value="UER00186"/>
</dbReference>
<dbReference type="NCBIfam" id="TIGR01307">
    <property type="entry name" value="pgm_bpd_ind"/>
    <property type="match status" value="1"/>
</dbReference>
<evidence type="ECO:0000256" key="1">
    <source>
        <dbReference type="ARBA" id="ARBA00001936"/>
    </source>
</evidence>
<evidence type="ECO:0000259" key="10">
    <source>
        <dbReference type="Pfam" id="PF01676"/>
    </source>
</evidence>
<feature type="region of interest" description="Disordered" evidence="9">
    <location>
        <begin position="1"/>
        <end position="54"/>
    </location>
</feature>
<dbReference type="Gene3D" id="3.20.170.20">
    <property type="entry name" value="Protein of unknown function DUF952"/>
    <property type="match status" value="1"/>
</dbReference>
<feature type="region of interest" description="Disordered" evidence="9">
    <location>
        <begin position="651"/>
        <end position="699"/>
    </location>
</feature>
<dbReference type="GO" id="GO:0004619">
    <property type="term" value="F:phosphoglycerate mutase activity"/>
    <property type="evidence" value="ECO:0007669"/>
    <property type="project" value="UniProtKB-EC"/>
</dbReference>
<dbReference type="PANTHER" id="PTHR31637:SF0">
    <property type="entry name" value="2,3-BISPHOSPHOGLYCERATE-INDEPENDENT PHOSPHOGLYCERATE MUTASE"/>
    <property type="match status" value="1"/>
</dbReference>
<dbReference type="SUPFAM" id="SSF53649">
    <property type="entry name" value="Alkaline phosphatase-like"/>
    <property type="match status" value="1"/>
</dbReference>
<keyword evidence="7" id="KW-0464">Manganese</keyword>
<evidence type="ECO:0000256" key="9">
    <source>
        <dbReference type="SAM" id="MobiDB-lite"/>
    </source>
</evidence>
<reference evidence="12" key="1">
    <citation type="submission" date="2021-01" db="EMBL/GenBank/DDBJ databases">
        <authorList>
            <person name="Corre E."/>
            <person name="Pelletier E."/>
            <person name="Niang G."/>
            <person name="Scheremetjew M."/>
            <person name="Finn R."/>
            <person name="Kale V."/>
            <person name="Holt S."/>
            <person name="Cochrane G."/>
            <person name="Meng A."/>
            <person name="Brown T."/>
            <person name="Cohen L."/>
        </authorList>
    </citation>
    <scope>NUCLEOTIDE SEQUENCE</scope>
    <source>
        <strain evidence="12">ATCC 50979</strain>
    </source>
</reference>
<dbReference type="Gene3D" id="3.40.1450.10">
    <property type="entry name" value="BPG-independent phosphoglycerate mutase, domain B"/>
    <property type="match status" value="1"/>
</dbReference>
<evidence type="ECO:0000256" key="4">
    <source>
        <dbReference type="ARBA" id="ARBA00012026"/>
    </source>
</evidence>
<comment type="pathway">
    <text evidence="2">Carbohydrate degradation; glycolysis; pyruvate from D-glyceraldehyde 3-phosphate: step 3/5.</text>
</comment>
<evidence type="ECO:0000313" key="13">
    <source>
        <dbReference type="EMBL" id="CAD9297885.1"/>
    </source>
</evidence>
<feature type="region of interest" description="Disordered" evidence="9">
    <location>
        <begin position="80"/>
        <end position="104"/>
    </location>
</feature>
<feature type="compositionally biased region" description="Polar residues" evidence="9">
    <location>
        <begin position="1"/>
        <end position="18"/>
    </location>
</feature>
<dbReference type="InterPro" id="IPR011258">
    <property type="entry name" value="BPG-indep_PGM_N"/>
</dbReference>
<dbReference type="InterPro" id="IPR036646">
    <property type="entry name" value="PGAM_B_sf"/>
</dbReference>
<accession>A0A6U0IUH3</accession>
<dbReference type="EMBL" id="HBGL01008629">
    <property type="protein sequence ID" value="CAD9297879.1"/>
    <property type="molecule type" value="Transcribed_RNA"/>
</dbReference>
<dbReference type="GO" id="GO:0030145">
    <property type="term" value="F:manganese ion binding"/>
    <property type="evidence" value="ECO:0007669"/>
    <property type="project" value="InterPro"/>
</dbReference>
<dbReference type="Gene3D" id="3.40.720.10">
    <property type="entry name" value="Alkaline Phosphatase, subunit A"/>
    <property type="match status" value="1"/>
</dbReference>
<dbReference type="CDD" id="cd16010">
    <property type="entry name" value="iPGM"/>
    <property type="match status" value="1"/>
</dbReference>
<keyword evidence="6" id="KW-0324">Glycolysis</keyword>
<feature type="compositionally biased region" description="Basic and acidic residues" evidence="9">
    <location>
        <begin position="668"/>
        <end position="685"/>
    </location>
</feature>
<dbReference type="GO" id="GO:0006007">
    <property type="term" value="P:glucose catabolic process"/>
    <property type="evidence" value="ECO:0007669"/>
    <property type="project" value="InterPro"/>
</dbReference>
<dbReference type="InterPro" id="IPR005995">
    <property type="entry name" value="Pgm_bpd_ind"/>
</dbReference>
<evidence type="ECO:0000256" key="3">
    <source>
        <dbReference type="ARBA" id="ARBA00008819"/>
    </source>
</evidence>
<feature type="domain" description="BPG-independent PGAM N-terminal" evidence="11">
    <location>
        <begin position="175"/>
        <end position="399"/>
    </location>
</feature>
<evidence type="ECO:0000256" key="5">
    <source>
        <dbReference type="ARBA" id="ARBA00022723"/>
    </source>
</evidence>
<comment type="cofactor">
    <cofactor evidence="1">
        <name>Mn(2+)</name>
        <dbReference type="ChEBI" id="CHEBI:29035"/>
    </cofactor>
</comment>
<evidence type="ECO:0000256" key="8">
    <source>
        <dbReference type="ARBA" id="ARBA00023235"/>
    </source>
</evidence>
<keyword evidence="8" id="KW-0413">Isomerase</keyword>
<dbReference type="SUPFAM" id="SSF56399">
    <property type="entry name" value="ADP-ribosylation"/>
    <property type="match status" value="1"/>
</dbReference>
<dbReference type="FunFam" id="3.40.1450.10:FF:000002">
    <property type="entry name" value="2,3-bisphosphoglycerate-independent phosphoglycerate mutase"/>
    <property type="match status" value="1"/>
</dbReference>
<dbReference type="Pfam" id="PF06415">
    <property type="entry name" value="iPGM_N"/>
    <property type="match status" value="1"/>
</dbReference>
<evidence type="ECO:0000256" key="2">
    <source>
        <dbReference type="ARBA" id="ARBA00004798"/>
    </source>
</evidence>
<dbReference type="EMBL" id="HBGL01008630">
    <property type="protein sequence ID" value="CAD9297885.1"/>
    <property type="molecule type" value="Transcribed_RNA"/>
</dbReference>
<dbReference type="InterPro" id="IPR017850">
    <property type="entry name" value="Alkaline_phosphatase_core_sf"/>
</dbReference>
<keyword evidence="5" id="KW-0479">Metal-binding</keyword>
<dbReference type="AlphaFoldDB" id="A0A6U0IUH3"/>
<dbReference type="EC" id="5.4.2.12" evidence="4"/>
<dbReference type="GO" id="GO:0005737">
    <property type="term" value="C:cytoplasm"/>
    <property type="evidence" value="ECO:0007669"/>
    <property type="project" value="InterPro"/>
</dbReference>
<dbReference type="GO" id="GO:0006096">
    <property type="term" value="P:glycolytic process"/>
    <property type="evidence" value="ECO:0007669"/>
    <property type="project" value="UniProtKB-UniPathway"/>
</dbReference>
<dbReference type="SUPFAM" id="SSF64158">
    <property type="entry name" value="2,3-Bisphosphoglycerate-independent phosphoglycerate mutase, substrate-binding domain"/>
    <property type="match status" value="1"/>
</dbReference>
<evidence type="ECO:0000256" key="6">
    <source>
        <dbReference type="ARBA" id="ARBA00023152"/>
    </source>
</evidence>
<comment type="similarity">
    <text evidence="3">Belongs to the BPG-independent phosphoglycerate mutase family.</text>
</comment>
<organism evidence="12">
    <name type="scientific">Sexangularia sp. CB-2014</name>
    <dbReference type="NCBI Taxonomy" id="1486929"/>
    <lineage>
        <taxon>Eukaryota</taxon>
        <taxon>Amoebozoa</taxon>
        <taxon>Tubulinea</taxon>
        <taxon>Elardia</taxon>
        <taxon>Arcellinida</taxon>
        <taxon>Arcellinida incertae sedis</taxon>
        <taxon>Sexangularia</taxon>
    </lineage>
</organism>
<name>A0A6U0IUH3_9EUKA</name>
<dbReference type="HAMAP" id="MF_01038">
    <property type="entry name" value="GpmI"/>
    <property type="match status" value="1"/>
</dbReference>
<dbReference type="Pfam" id="PF06108">
    <property type="entry name" value="DUF952"/>
    <property type="match status" value="1"/>
</dbReference>
<protein>
    <recommendedName>
        <fullName evidence="4">phosphoglycerate mutase (2,3-diphosphoglycerate-independent)</fullName>
        <ecNumber evidence="4">5.4.2.12</ecNumber>
    </recommendedName>
</protein>
<evidence type="ECO:0000313" key="12">
    <source>
        <dbReference type="EMBL" id="CAD9297879.1"/>
    </source>
</evidence>
<feature type="compositionally biased region" description="Basic and acidic residues" evidence="9">
    <location>
        <begin position="34"/>
        <end position="45"/>
    </location>
</feature>
<gene>
    <name evidence="12" type="ORF">SSP0437_LOCUS6679</name>
    <name evidence="13" type="ORF">SSP0437_LOCUS6680</name>
</gene>
<dbReference type="PANTHER" id="PTHR31637">
    <property type="entry name" value="2,3-BISPHOSPHOGLYCERATE-INDEPENDENT PHOSPHOGLYCERATE MUTASE"/>
    <property type="match status" value="1"/>
</dbReference>
<evidence type="ECO:0000259" key="11">
    <source>
        <dbReference type="Pfam" id="PF06415"/>
    </source>
</evidence>
<proteinExistence type="inferred from homology"/>
<evidence type="ECO:0000256" key="7">
    <source>
        <dbReference type="ARBA" id="ARBA00023211"/>
    </source>
</evidence>
<dbReference type="InterPro" id="IPR006124">
    <property type="entry name" value="Metalloenzyme"/>
</dbReference>
<sequence length="821" mass="88781">MKRRSPSTTRAKSTRVTRSSASPPASPPAASPFDDLRSEKSETSRKSRRSNALAIDGAKGSARLGRKVVLVSIDGWGCPAKVAEDRPQQDAAESSNERGNVPPWPADAIAAASTPVMDRLCGKPSDALPQCHVISATVDASGLAVGLPEGVMGNSEVGHLTMGAGQAQFQDLVRINLSIKDGSFAKNGALLAALEHAKTSSSSRVHFLGLVSDAGVHAHIEHLQAYLLAAKAAGVENAYVHFFSDGRDTPPTSGASYVTRLNEFMAQHKYGRIATLMGRYYAMDRDKRWERTQRAYEALVAGVDCTPASLDGEGGVPTLESLMNRRYSADMTDEFQLPVMVGGDDGLITDHDTLIFIDFRADRMRQIVQAFAAEEGATLPFTTRVTQPKALYVAQTTLYSGEFEHLPVVFPPQVMRNTLAEWLSSHRLSQFHCAETEKYAHVTFFFNGGVEKVYEGEDRKLVPSPSVATYDLAPAMSVKEVGTEVVRAIDKNRYAFVMCNLAPPDMVGHTGKYHETVTACEATDEVIGKIADACIRNDYVLVVTSDHGNAEEMVDRVTGKPRTSHTTNFVPLCIANAGDQFELQRTEGTLADVAPSVLQLMELPIPSEMTGSSMLKVVKSNNVNSGAAVVTPVEAALYSIDGKANKVTHDLATSGEDLAKSPRKKARRDTEEALDPKPTKRKDETSTSQESSAAKKKREGYPSHFFHVTSWEAWERVHASGSTELRADSLEGAEGFVHCSTEAQLEGTLNRFFAGATGPLALVHIDGSKLTSPLKWEIGVPGLPPFPHVYGPIDTSAITSTTKLQPKLKYTPADVPPVVKE</sequence>
<dbReference type="Pfam" id="PF01676">
    <property type="entry name" value="Metalloenzyme"/>
    <property type="match status" value="1"/>
</dbReference>
<dbReference type="InterPro" id="IPR009297">
    <property type="entry name" value="DUF952"/>
</dbReference>